<evidence type="ECO:0000313" key="12">
    <source>
        <dbReference type="Proteomes" id="UP001460270"/>
    </source>
</evidence>
<feature type="compositionally biased region" description="Polar residues" evidence="10">
    <location>
        <begin position="239"/>
        <end position="261"/>
    </location>
</feature>
<dbReference type="PANTHER" id="PTHR34031">
    <property type="entry name" value="CENTROSOMAL PROTEIN OF 162 KDA"/>
    <property type="match status" value="1"/>
</dbReference>
<feature type="region of interest" description="Disordered" evidence="10">
    <location>
        <begin position="237"/>
        <end position="285"/>
    </location>
</feature>
<keyword evidence="5" id="KW-0493">Microtubule</keyword>
<keyword evidence="7 9" id="KW-0175">Coiled coil</keyword>
<dbReference type="AlphaFoldDB" id="A0AAW0MX20"/>
<keyword evidence="6" id="KW-0970">Cilium biogenesis/degradation</keyword>
<feature type="compositionally biased region" description="Polar residues" evidence="10">
    <location>
        <begin position="416"/>
        <end position="430"/>
    </location>
</feature>
<dbReference type="GO" id="GO:0034451">
    <property type="term" value="C:centriolar satellite"/>
    <property type="evidence" value="ECO:0007669"/>
    <property type="project" value="TreeGrafter"/>
</dbReference>
<evidence type="ECO:0000256" key="10">
    <source>
        <dbReference type="SAM" id="MobiDB-lite"/>
    </source>
</evidence>
<evidence type="ECO:0000313" key="11">
    <source>
        <dbReference type="EMBL" id="KAK7886636.1"/>
    </source>
</evidence>
<evidence type="ECO:0000256" key="2">
    <source>
        <dbReference type="ARBA" id="ARBA00009485"/>
    </source>
</evidence>
<evidence type="ECO:0000256" key="3">
    <source>
        <dbReference type="ARBA" id="ARBA00021406"/>
    </source>
</evidence>
<sequence length="710" mass="79605">MSRRLTKEELDEQFELFLKESVSDDSLDLGSLEKSTGAKGKEQKAAQKPSVSWWEDDHDEGLVGSSGKSFLKSLRKTQTIREEEDEESSDQNRKNVPKDNVPETHGASLTPALGSVLGLDTLEEEKEKEKFSKTEEALHGADKEDKRESPGSPHYSDDFEEEGDEKEPEQQQKPKISPILAKVSLYDRWTTPEKTREEKRTSASQDKAQSYVQSGASDLEALHKALQIQATAVHDSEELNPTFTSSQNQNRAQSPLASLSPPQLRAASTAESDLPTAEELMKPIRPEENHLQGFSLQPISVSDQTQASDLKDLLQTLDDSLQIRPGAFVQEKQPLSGWTTVTDPLSSRTSTESTSAPASAPALTNKTKKQQVSHSSGSSLSHLKRPAAAQVKGRALDSRTAVTSRPSSVAGPTVVLTKSKSTKPTVSQPRRVTKEPDKSSTQTEAGVDSIDLVASVQSLVSVLQQQINTKYKEPATDENQTTQLPPNRQAAEISASDNLKALLLEKEKLIEKLKQDSEELDSLKQQNYLLQSKLRSAEESLQKNRLTDATDSKNQEKLQQIDREMKEQETLIQGYQQENERLYQQMKTQQARSKANEEVMFKENQRLLSELASTREQLNKAQRPVSNLCSLDHGQRITQLLAQISAFQRSEERQKEEIQSLKQHKLNLEVDLQLLKDQREETRETETKEIENRGTEIRNESNPETRLRRI</sequence>
<feature type="region of interest" description="Disordered" evidence="10">
    <location>
        <begin position="325"/>
        <end position="446"/>
    </location>
</feature>
<evidence type="ECO:0000256" key="8">
    <source>
        <dbReference type="ARBA" id="ARBA00023212"/>
    </source>
</evidence>
<evidence type="ECO:0000256" key="6">
    <source>
        <dbReference type="ARBA" id="ARBA00022794"/>
    </source>
</evidence>
<dbReference type="GO" id="GO:0005879">
    <property type="term" value="C:axonemal microtubule"/>
    <property type="evidence" value="ECO:0007669"/>
    <property type="project" value="TreeGrafter"/>
</dbReference>
<evidence type="ECO:0000256" key="9">
    <source>
        <dbReference type="SAM" id="Coils"/>
    </source>
</evidence>
<dbReference type="GO" id="GO:0005654">
    <property type="term" value="C:nucleoplasm"/>
    <property type="evidence" value="ECO:0007669"/>
    <property type="project" value="TreeGrafter"/>
</dbReference>
<feature type="compositionally biased region" description="Polar residues" evidence="10">
    <location>
        <begin position="202"/>
        <end position="215"/>
    </location>
</feature>
<feature type="compositionally biased region" description="Basic and acidic residues" evidence="10">
    <location>
        <begin position="90"/>
        <end position="102"/>
    </location>
</feature>
<feature type="compositionally biased region" description="Basic and acidic residues" evidence="10">
    <location>
        <begin position="125"/>
        <end position="149"/>
    </location>
</feature>
<dbReference type="PANTHER" id="PTHR34031:SF1">
    <property type="entry name" value="CENTROSOMAL PROTEIN OF 162 KDA"/>
    <property type="match status" value="1"/>
</dbReference>
<gene>
    <name evidence="11" type="ORF">WMY93_026257</name>
</gene>
<feature type="region of interest" description="Disordered" evidence="10">
    <location>
        <begin position="24"/>
        <end position="215"/>
    </location>
</feature>
<feature type="coiled-coil region" evidence="9">
    <location>
        <begin position="496"/>
        <end position="592"/>
    </location>
</feature>
<evidence type="ECO:0000256" key="5">
    <source>
        <dbReference type="ARBA" id="ARBA00022701"/>
    </source>
</evidence>
<comment type="subcellular location">
    <subcellularLocation>
        <location evidence="1">Cytoplasm</location>
        <location evidence="1">Cytoskeleton</location>
        <location evidence="1">Microtubule organizing center</location>
        <location evidence="1">Centrosome</location>
        <location evidence="1">Centriole</location>
    </subcellularLocation>
</comment>
<keyword evidence="12" id="KW-1185">Reference proteome</keyword>
<comment type="similarity">
    <text evidence="2">Belongs to the CEP162 family.</text>
</comment>
<keyword evidence="8" id="KW-0206">Cytoskeleton</keyword>
<dbReference type="InterPro" id="IPR038774">
    <property type="entry name" value="CEP162-like"/>
</dbReference>
<feature type="compositionally biased region" description="Polar residues" evidence="10">
    <location>
        <begin position="477"/>
        <end position="486"/>
    </location>
</feature>
<evidence type="ECO:0000256" key="7">
    <source>
        <dbReference type="ARBA" id="ARBA00023054"/>
    </source>
</evidence>
<reference evidence="12" key="1">
    <citation type="submission" date="2024-04" db="EMBL/GenBank/DDBJ databases">
        <title>Salinicola lusitanus LLJ914,a marine bacterium isolated from the Okinawa Trough.</title>
        <authorList>
            <person name="Li J."/>
        </authorList>
    </citation>
    <scope>NUCLEOTIDE SEQUENCE [LARGE SCALE GENOMIC DNA]</scope>
</reference>
<dbReference type="Proteomes" id="UP001460270">
    <property type="component" value="Unassembled WGS sequence"/>
</dbReference>
<accession>A0AAW0MX20</accession>
<feature type="compositionally biased region" description="Low complexity" evidence="10">
    <location>
        <begin position="344"/>
        <end position="364"/>
    </location>
</feature>
<feature type="compositionally biased region" description="Acidic residues" evidence="10">
    <location>
        <begin position="158"/>
        <end position="167"/>
    </location>
</feature>
<organism evidence="11 12">
    <name type="scientific">Mugilogobius chulae</name>
    <name type="common">yellowstripe goby</name>
    <dbReference type="NCBI Taxonomy" id="88201"/>
    <lineage>
        <taxon>Eukaryota</taxon>
        <taxon>Metazoa</taxon>
        <taxon>Chordata</taxon>
        <taxon>Craniata</taxon>
        <taxon>Vertebrata</taxon>
        <taxon>Euteleostomi</taxon>
        <taxon>Actinopterygii</taxon>
        <taxon>Neopterygii</taxon>
        <taxon>Teleostei</taxon>
        <taxon>Neoteleostei</taxon>
        <taxon>Acanthomorphata</taxon>
        <taxon>Gobiaria</taxon>
        <taxon>Gobiiformes</taxon>
        <taxon>Gobioidei</taxon>
        <taxon>Gobiidae</taxon>
        <taxon>Gobionellinae</taxon>
        <taxon>Mugilogobius</taxon>
    </lineage>
</organism>
<protein>
    <recommendedName>
        <fullName evidence="3">Centrosomal protein of 162 kDa</fullName>
    </recommendedName>
</protein>
<dbReference type="EMBL" id="JBBPFD010000019">
    <property type="protein sequence ID" value="KAK7886636.1"/>
    <property type="molecule type" value="Genomic_DNA"/>
</dbReference>
<feature type="compositionally biased region" description="Basic and acidic residues" evidence="10">
    <location>
        <begin position="190"/>
        <end position="201"/>
    </location>
</feature>
<evidence type="ECO:0000256" key="1">
    <source>
        <dbReference type="ARBA" id="ARBA00004114"/>
    </source>
</evidence>
<comment type="caution">
    <text evidence="11">The sequence shown here is derived from an EMBL/GenBank/DDBJ whole genome shotgun (WGS) entry which is preliminary data.</text>
</comment>
<name>A0AAW0MX20_9GOBI</name>
<dbReference type="GO" id="GO:0060271">
    <property type="term" value="P:cilium assembly"/>
    <property type="evidence" value="ECO:0007669"/>
    <property type="project" value="TreeGrafter"/>
</dbReference>
<evidence type="ECO:0000256" key="4">
    <source>
        <dbReference type="ARBA" id="ARBA00022490"/>
    </source>
</evidence>
<feature type="region of interest" description="Disordered" evidence="10">
    <location>
        <begin position="471"/>
        <end position="492"/>
    </location>
</feature>
<proteinExistence type="inferred from homology"/>
<feature type="region of interest" description="Disordered" evidence="10">
    <location>
        <begin position="676"/>
        <end position="710"/>
    </location>
</feature>
<dbReference type="GO" id="GO:0005814">
    <property type="term" value="C:centriole"/>
    <property type="evidence" value="ECO:0007669"/>
    <property type="project" value="UniProtKB-SubCell"/>
</dbReference>
<keyword evidence="4" id="KW-0963">Cytoplasm</keyword>